<evidence type="ECO:0000256" key="2">
    <source>
        <dbReference type="SAM" id="SignalP"/>
    </source>
</evidence>
<dbReference type="RefSeq" id="WP_075527244.1">
    <property type="nucleotide sequence ID" value="NZ_CP017560.1"/>
</dbReference>
<protein>
    <recommendedName>
        <fullName evidence="5">YusW-like protein</fullName>
    </recommendedName>
</protein>
<evidence type="ECO:0000313" key="4">
    <source>
        <dbReference type="Proteomes" id="UP000185746"/>
    </source>
</evidence>
<feature type="compositionally biased region" description="Low complexity" evidence="1">
    <location>
        <begin position="63"/>
        <end position="77"/>
    </location>
</feature>
<reference evidence="3 4" key="1">
    <citation type="submission" date="2016-09" db="EMBL/GenBank/DDBJ databases">
        <title>Complete genome sequence of the Lysinibacillus sphaericus LMG 22257, a specie of Bacillus with ureolytic activity that can effectively biodeposit calcium carbonate.</title>
        <authorList>
            <person name="Yan W."/>
        </authorList>
    </citation>
    <scope>NUCLEOTIDE SEQUENCE [LARGE SCALE GENOMIC DNA]</scope>
    <source>
        <strain evidence="3 4">LMG 22257</strain>
    </source>
</reference>
<keyword evidence="4" id="KW-1185">Reference proteome</keyword>
<evidence type="ECO:0008006" key="5">
    <source>
        <dbReference type="Google" id="ProtNLM"/>
    </source>
</evidence>
<evidence type="ECO:0000313" key="3">
    <source>
        <dbReference type="EMBL" id="AOV07118.1"/>
    </source>
</evidence>
<name>A0A1D8JEK3_9BACL</name>
<organism evidence="3 4">
    <name type="scientific">Sporosarcina ureilytica</name>
    <dbReference type="NCBI Taxonomy" id="298596"/>
    <lineage>
        <taxon>Bacteria</taxon>
        <taxon>Bacillati</taxon>
        <taxon>Bacillota</taxon>
        <taxon>Bacilli</taxon>
        <taxon>Bacillales</taxon>
        <taxon>Caryophanaceae</taxon>
        <taxon>Sporosarcina</taxon>
    </lineage>
</organism>
<feature type="region of interest" description="Disordered" evidence="1">
    <location>
        <begin position="31"/>
        <end position="79"/>
    </location>
</feature>
<sequence>MKKTFLFISLFVMSLFVVACGTTTNKINEKPADNQVIEDNNNAGTNGNNGNTGTNGSEAGAEGTNNNSGQQSGSNGSDEVAKMDALDYQEFSLDIDYGNHKDYEVELDREDDNNRVEAKLEDDMNGIKIRGSEAFNEIYPLVEQLTITRDTTKEEAIKEVLDVFKQDANYQKLELEITFKDGTKIEFEDRK</sequence>
<dbReference type="AlphaFoldDB" id="A0A1D8JEK3"/>
<dbReference type="KEGG" id="surl:BI350_05885"/>
<feature type="chain" id="PRO_5039704369" description="YusW-like protein" evidence="2">
    <location>
        <begin position="20"/>
        <end position="191"/>
    </location>
</feature>
<feature type="signal peptide" evidence="2">
    <location>
        <begin position="1"/>
        <end position="19"/>
    </location>
</feature>
<proteinExistence type="predicted"/>
<accession>A0A1D8JEK3</accession>
<dbReference type="InterPro" id="IPR025623">
    <property type="entry name" value="YusW"/>
</dbReference>
<keyword evidence="2" id="KW-0732">Signal</keyword>
<evidence type="ECO:0000256" key="1">
    <source>
        <dbReference type="SAM" id="MobiDB-lite"/>
    </source>
</evidence>
<gene>
    <name evidence="3" type="ORF">BI350_05885</name>
</gene>
<dbReference type="Proteomes" id="UP000185746">
    <property type="component" value="Chromosome"/>
</dbReference>
<dbReference type="PROSITE" id="PS51257">
    <property type="entry name" value="PROKAR_LIPOPROTEIN"/>
    <property type="match status" value="1"/>
</dbReference>
<dbReference type="EMBL" id="CP017560">
    <property type="protein sequence ID" value="AOV07118.1"/>
    <property type="molecule type" value="Genomic_DNA"/>
</dbReference>
<feature type="compositionally biased region" description="Low complexity" evidence="1">
    <location>
        <begin position="40"/>
        <end position="56"/>
    </location>
</feature>
<dbReference type="Pfam" id="PF14039">
    <property type="entry name" value="YusW"/>
    <property type="match status" value="1"/>
</dbReference>